<protein>
    <submittedName>
        <fullName evidence="1">Uncharacterized protein</fullName>
    </submittedName>
</protein>
<dbReference type="EMBL" id="MELK01000010">
    <property type="protein sequence ID" value="OFW59804.1"/>
    <property type="molecule type" value="Genomic_DNA"/>
</dbReference>
<sequence length="91" mass="10581">MESLGISSEEYDLPQQPPFLEPLFFDEEIIRGIPKTYVHCAESEFIEVGKPCFEWVVEVAHRDNWDYITIDSDHSCMISHPQELAAILLRQ</sequence>
<proteinExistence type="predicted"/>
<evidence type="ECO:0000313" key="1">
    <source>
        <dbReference type="EMBL" id="OFW59804.1"/>
    </source>
</evidence>
<dbReference type="InterPro" id="IPR029058">
    <property type="entry name" value="AB_hydrolase_fold"/>
</dbReference>
<name>A0A1F2WSD3_9ACTN</name>
<gene>
    <name evidence="1" type="ORF">A2Y75_08000</name>
</gene>
<organism evidence="1 2">
    <name type="scientific">Candidatus Solincola sediminis</name>
    <dbReference type="NCBI Taxonomy" id="1797199"/>
    <lineage>
        <taxon>Bacteria</taxon>
        <taxon>Bacillati</taxon>
        <taxon>Actinomycetota</taxon>
        <taxon>Candidatus Geothermincolia</taxon>
        <taxon>Candidatus Geothermincolales</taxon>
        <taxon>Candidatus Geothermincolaceae</taxon>
        <taxon>Candidatus Solincola</taxon>
    </lineage>
</organism>
<accession>A0A1F2WSD3</accession>
<dbReference type="STRING" id="1797197.A2Y75_08000"/>
<dbReference type="Gene3D" id="3.40.50.1820">
    <property type="entry name" value="alpha/beta hydrolase"/>
    <property type="match status" value="1"/>
</dbReference>
<reference evidence="1 2" key="1">
    <citation type="journal article" date="2016" name="Nat. Commun.">
        <title>Thousands of microbial genomes shed light on interconnected biogeochemical processes in an aquifer system.</title>
        <authorList>
            <person name="Anantharaman K."/>
            <person name="Brown C.T."/>
            <person name="Hug L.A."/>
            <person name="Sharon I."/>
            <person name="Castelle C.J."/>
            <person name="Probst A.J."/>
            <person name="Thomas B.C."/>
            <person name="Singh A."/>
            <person name="Wilkins M.J."/>
            <person name="Karaoz U."/>
            <person name="Brodie E.L."/>
            <person name="Williams K.H."/>
            <person name="Hubbard S.S."/>
            <person name="Banfield J.F."/>
        </authorList>
    </citation>
    <scope>NUCLEOTIDE SEQUENCE [LARGE SCALE GENOMIC DNA]</scope>
</reference>
<evidence type="ECO:0000313" key="2">
    <source>
        <dbReference type="Proteomes" id="UP000177876"/>
    </source>
</evidence>
<comment type="caution">
    <text evidence="1">The sequence shown here is derived from an EMBL/GenBank/DDBJ whole genome shotgun (WGS) entry which is preliminary data.</text>
</comment>
<dbReference type="Proteomes" id="UP000177876">
    <property type="component" value="Unassembled WGS sequence"/>
</dbReference>
<dbReference type="AlphaFoldDB" id="A0A1F2WSD3"/>